<accession>A0A8H6RED8</accession>
<protein>
    <submittedName>
        <fullName evidence="1">Uncharacterized protein</fullName>
    </submittedName>
</protein>
<evidence type="ECO:0000313" key="2">
    <source>
        <dbReference type="Proteomes" id="UP000660729"/>
    </source>
</evidence>
<keyword evidence="2" id="KW-1185">Reference proteome</keyword>
<comment type="caution">
    <text evidence="1">The sequence shown here is derived from an EMBL/GenBank/DDBJ whole genome shotgun (WGS) entry which is preliminary data.</text>
</comment>
<reference evidence="1" key="1">
    <citation type="submission" date="2020-04" db="EMBL/GenBank/DDBJ databases">
        <title>Draft genome resource of the tomato pathogen Pseudocercospora fuligena.</title>
        <authorList>
            <person name="Zaccaron A."/>
        </authorList>
    </citation>
    <scope>NUCLEOTIDE SEQUENCE</scope>
    <source>
        <strain evidence="1">PF001</strain>
    </source>
</reference>
<dbReference type="AlphaFoldDB" id="A0A8H6RED8"/>
<dbReference type="Proteomes" id="UP000660729">
    <property type="component" value="Unassembled WGS sequence"/>
</dbReference>
<evidence type="ECO:0000313" key="1">
    <source>
        <dbReference type="EMBL" id="KAF7189443.1"/>
    </source>
</evidence>
<sequence>MQKPINFLPILDCWVEPDEWSPCFMRIRSRSRRQDSDKLVSFVCPGTTCRRDDRARHYSAQKYTECNDLISDAYFEALQIRFNAGAAGYDLTRVKDRIFHAIMDLMKHMACGPHSAQLEDECNDDGKRWVDQLTDMILARDPSDEVPSCDRAAFGKGRKERQVGQKRKGFDNLSPDTWGPIYSEPAAKVMRRQSSSTENGTSIAMLDGSKSPFVHQSSPYHFLCAASGQEHEFSYRNSMQRHFPDDQARETSVSFPRCHSAQEIFSPSTLGNGQSSDSWLIADSIERQPATSVFDTLQEDFDNAQVCSFCGRAPLQAHKPVCVLAQLLPCEDNHEHRDSGCAGPPPSYVRLREYCATRRCQASVCDEDTCWDFTCYNQHHKKWCSWMHATSCAEFYNVEGEEYHIDPTLSVVDCDLEPIIAEDGYKAVEETQAGEMQGDGTEARADLVENSNGGNAVFGPNPDWSNYNLGHGTGKDWEKGTEATGGEAVADFGTQGPTGLVNNSDGNNADPDLTTEWLNYNLDADIGKDVEETIQELFNFDALE</sequence>
<name>A0A8H6RED8_9PEZI</name>
<gene>
    <name evidence="1" type="ORF">HII31_09228</name>
</gene>
<dbReference type="EMBL" id="JABCIY010000187">
    <property type="protein sequence ID" value="KAF7189443.1"/>
    <property type="molecule type" value="Genomic_DNA"/>
</dbReference>
<proteinExistence type="predicted"/>
<organism evidence="1 2">
    <name type="scientific">Pseudocercospora fuligena</name>
    <dbReference type="NCBI Taxonomy" id="685502"/>
    <lineage>
        <taxon>Eukaryota</taxon>
        <taxon>Fungi</taxon>
        <taxon>Dikarya</taxon>
        <taxon>Ascomycota</taxon>
        <taxon>Pezizomycotina</taxon>
        <taxon>Dothideomycetes</taxon>
        <taxon>Dothideomycetidae</taxon>
        <taxon>Mycosphaerellales</taxon>
        <taxon>Mycosphaerellaceae</taxon>
        <taxon>Pseudocercospora</taxon>
    </lineage>
</organism>